<dbReference type="InterPro" id="IPR021301">
    <property type="entry name" value="DUF2779"/>
</dbReference>
<dbReference type="Proteomes" id="UP000245133">
    <property type="component" value="Unassembled WGS sequence"/>
</dbReference>
<evidence type="ECO:0000313" key="2">
    <source>
        <dbReference type="EMBL" id="GBF49449.1"/>
    </source>
</evidence>
<keyword evidence="3" id="KW-1185">Reference proteome</keyword>
<dbReference type="AlphaFoldDB" id="A0A2P2DXU8"/>
<reference evidence="2 3" key="1">
    <citation type="submission" date="2018-02" db="EMBL/GenBank/DDBJ databases">
        <title>Novel Leptospira species isolated from soil and water in Japan.</title>
        <authorList>
            <person name="Nakao R."/>
            <person name="Masuzawa T."/>
        </authorList>
    </citation>
    <scope>NUCLEOTIDE SEQUENCE [LARGE SCALE GENOMIC DNA]</scope>
    <source>
        <strain evidence="2 3">YH101</strain>
    </source>
</reference>
<evidence type="ECO:0000313" key="3">
    <source>
        <dbReference type="Proteomes" id="UP000245133"/>
    </source>
</evidence>
<dbReference type="EMBL" id="BFBB01000003">
    <property type="protein sequence ID" value="GBF49449.1"/>
    <property type="molecule type" value="Genomic_DNA"/>
</dbReference>
<feature type="domain" description="DUF2779" evidence="1">
    <location>
        <begin position="298"/>
        <end position="430"/>
    </location>
</feature>
<dbReference type="Pfam" id="PF11074">
    <property type="entry name" value="DUF2779"/>
    <property type="match status" value="1"/>
</dbReference>
<dbReference type="OrthoDB" id="9783873at2"/>
<evidence type="ECO:0000259" key="1">
    <source>
        <dbReference type="Pfam" id="PF11074"/>
    </source>
</evidence>
<organism evidence="2 3">
    <name type="scientific">Leptospira ryugenii</name>
    <dbReference type="NCBI Taxonomy" id="1917863"/>
    <lineage>
        <taxon>Bacteria</taxon>
        <taxon>Pseudomonadati</taxon>
        <taxon>Spirochaetota</taxon>
        <taxon>Spirochaetia</taxon>
        <taxon>Leptospirales</taxon>
        <taxon>Leptospiraceae</taxon>
        <taxon>Leptospira</taxon>
    </lineage>
</organism>
<dbReference type="RefSeq" id="WP_108974354.1">
    <property type="nucleotide sequence ID" value="NZ_BFBB01000003.1"/>
</dbReference>
<gene>
    <name evidence="2" type="ORF">LPTSP4_09620</name>
</gene>
<name>A0A2P2DXU8_9LEPT</name>
<proteinExistence type="predicted"/>
<comment type="caution">
    <text evidence="2">The sequence shown here is derived from an EMBL/GenBank/DDBJ whole genome shotgun (WGS) entry which is preliminary data.</text>
</comment>
<dbReference type="InterPro" id="IPR012337">
    <property type="entry name" value="RNaseH-like_sf"/>
</dbReference>
<accession>A0A2P2DXU8</accession>
<sequence length="502" mass="58155">MTQFKHKISKSRFVSGIQCPKKLYFDLYRHDLRPTLSDSQELLFENGNAIGKLAQQVFPNGKDATPINFYDFTESILNTKEWMREGVQNIYEASFFYEETLSALDIFHREGDEIWAIEVKSSTSVKDYYLVDASLQYWVMTNAGYPPDKFFLMHIDNSYIRRGEIDPKQLFTLTDITSEVKSNFDWVGENLHELKSIQKEREPVVEIGNHCLNPFECDYINHCWKHIPKENSVFDLTNARGKSWKLYEENILHLADIPEGFPLTKKQKIQVDGVKYNQSNIEIESIREFLSTWKFSLYFFDFETVFPAIPILQNTSPFQQIPFQYSLHVINEPNGKLIHKEFLAEPSHFVSHSEIDPRLKLLEQMRIDLGDSGSIVAYNASFEKNVLNDLSKAYPQYSEWINSAISRFVDLYEVFRKGWYYTPKMGSSASIKSVLPALAPEFSYTDLEISNGGDASNTFMAMIDGSLNGNVVSKRDELLKYCERDTLGMVIIWQKLQELLKG</sequence>
<dbReference type="SUPFAM" id="SSF53098">
    <property type="entry name" value="Ribonuclease H-like"/>
    <property type="match status" value="1"/>
</dbReference>
<protein>
    <recommendedName>
        <fullName evidence="1">DUF2779 domain-containing protein</fullName>
    </recommendedName>
</protein>